<feature type="transmembrane region" description="Helical" evidence="1">
    <location>
        <begin position="50"/>
        <end position="76"/>
    </location>
</feature>
<protein>
    <submittedName>
        <fullName evidence="2">Suppressor of cytokine signaling 7</fullName>
    </submittedName>
</protein>
<dbReference type="AlphaFoldDB" id="A0A1A8PZH9"/>
<keyword evidence="1" id="KW-1133">Transmembrane helix</keyword>
<proteinExistence type="predicted"/>
<gene>
    <name evidence="2" type="primary">SOCS7</name>
</gene>
<keyword evidence="1" id="KW-0812">Transmembrane</keyword>
<reference evidence="2" key="2">
    <citation type="submission" date="2016-06" db="EMBL/GenBank/DDBJ databases">
        <title>The genome of a short-lived fish provides insights into sex chromosome evolution and the genetic control of aging.</title>
        <authorList>
            <person name="Reichwald K."/>
            <person name="Felder M."/>
            <person name="Petzold A."/>
            <person name="Koch P."/>
            <person name="Groth M."/>
            <person name="Platzer M."/>
        </authorList>
    </citation>
    <scope>NUCLEOTIDE SEQUENCE</scope>
    <source>
        <tissue evidence="2">Brain</tissue>
    </source>
</reference>
<name>A0A1A8PZH9_9TELE</name>
<feature type="non-terminal residue" evidence="2">
    <location>
        <position position="1"/>
    </location>
</feature>
<dbReference type="EMBL" id="HAEH01009242">
    <property type="protein sequence ID" value="SBR86633.1"/>
    <property type="molecule type" value="Transcribed_RNA"/>
</dbReference>
<sequence>CRCHDLTVPSARCRSPLLSQVRRCLWSMWTFLAGGGAVSTPPRPLPHPDGASVCLVLPFLHFLFSLLLSLLLVLCLRSQVGLLLNQSGSDPPCEFWCQTYFDISL</sequence>
<organism evidence="2">
    <name type="scientific">Nothobranchius rachovii</name>
    <name type="common">bluefin notho</name>
    <dbReference type="NCBI Taxonomy" id="451742"/>
    <lineage>
        <taxon>Eukaryota</taxon>
        <taxon>Metazoa</taxon>
        <taxon>Chordata</taxon>
        <taxon>Craniata</taxon>
        <taxon>Vertebrata</taxon>
        <taxon>Euteleostomi</taxon>
        <taxon>Actinopterygii</taxon>
        <taxon>Neopterygii</taxon>
        <taxon>Teleostei</taxon>
        <taxon>Neoteleostei</taxon>
        <taxon>Acanthomorphata</taxon>
        <taxon>Ovalentaria</taxon>
        <taxon>Atherinomorphae</taxon>
        <taxon>Cyprinodontiformes</taxon>
        <taxon>Nothobranchiidae</taxon>
        <taxon>Nothobranchius</taxon>
    </lineage>
</organism>
<evidence type="ECO:0000313" key="2">
    <source>
        <dbReference type="EMBL" id="SBR86633.1"/>
    </source>
</evidence>
<reference evidence="2" key="1">
    <citation type="submission" date="2016-05" db="EMBL/GenBank/DDBJ databases">
        <authorList>
            <person name="Lavstsen T."/>
            <person name="Jespersen J.S."/>
        </authorList>
    </citation>
    <scope>NUCLEOTIDE SEQUENCE</scope>
    <source>
        <tissue evidence="2">Brain</tissue>
    </source>
</reference>
<evidence type="ECO:0000256" key="1">
    <source>
        <dbReference type="SAM" id="Phobius"/>
    </source>
</evidence>
<keyword evidence="1" id="KW-0472">Membrane</keyword>
<accession>A0A1A8PZH9</accession>